<organism evidence="1 2">
    <name type="scientific">Catharanthus roseus</name>
    <name type="common">Madagascar periwinkle</name>
    <name type="synonym">Vinca rosea</name>
    <dbReference type="NCBI Taxonomy" id="4058"/>
    <lineage>
        <taxon>Eukaryota</taxon>
        <taxon>Viridiplantae</taxon>
        <taxon>Streptophyta</taxon>
        <taxon>Embryophyta</taxon>
        <taxon>Tracheophyta</taxon>
        <taxon>Spermatophyta</taxon>
        <taxon>Magnoliopsida</taxon>
        <taxon>eudicotyledons</taxon>
        <taxon>Gunneridae</taxon>
        <taxon>Pentapetalae</taxon>
        <taxon>asterids</taxon>
        <taxon>lamiids</taxon>
        <taxon>Gentianales</taxon>
        <taxon>Apocynaceae</taxon>
        <taxon>Rauvolfioideae</taxon>
        <taxon>Vinceae</taxon>
        <taxon>Catharanthinae</taxon>
        <taxon>Catharanthus</taxon>
    </lineage>
</organism>
<proteinExistence type="predicted"/>
<accession>A0ACC0BQY1</accession>
<name>A0ACC0BQY1_CATRO</name>
<reference evidence="2" key="1">
    <citation type="journal article" date="2023" name="Nat. Plants">
        <title>Single-cell RNA sequencing provides a high-resolution roadmap for understanding the multicellular compartmentation of specialized metabolism.</title>
        <authorList>
            <person name="Sun S."/>
            <person name="Shen X."/>
            <person name="Li Y."/>
            <person name="Li Y."/>
            <person name="Wang S."/>
            <person name="Li R."/>
            <person name="Zhang H."/>
            <person name="Shen G."/>
            <person name="Guo B."/>
            <person name="Wei J."/>
            <person name="Xu J."/>
            <person name="St-Pierre B."/>
            <person name="Chen S."/>
            <person name="Sun C."/>
        </authorList>
    </citation>
    <scope>NUCLEOTIDE SEQUENCE [LARGE SCALE GENOMIC DNA]</scope>
</reference>
<protein>
    <submittedName>
        <fullName evidence="1">Uncharacterized protein</fullName>
    </submittedName>
</protein>
<keyword evidence="2" id="KW-1185">Reference proteome</keyword>
<gene>
    <name evidence="1" type="ORF">M9H77_06017</name>
</gene>
<evidence type="ECO:0000313" key="2">
    <source>
        <dbReference type="Proteomes" id="UP001060085"/>
    </source>
</evidence>
<sequence length="187" mass="19803">MALIVLFLAFFLSLRGALGELVCEELPIGMCSYAISSAGNRCSLETYATSFGSTEFQCKTSQVMVENIREHIESDECIKACGLDRNSVGISSDTLVDPRFASKICSSPCSDNCPNILHLYHNLALAEGVNLAKLCKILRNSPRRAMAELVSSGVASSGPSTSIVAAEAPCSDSLDLPPFPSPAPAPL</sequence>
<comment type="caution">
    <text evidence="1">The sequence shown here is derived from an EMBL/GenBank/DDBJ whole genome shotgun (WGS) entry which is preliminary data.</text>
</comment>
<dbReference type="EMBL" id="CM044702">
    <property type="protein sequence ID" value="KAI5675067.1"/>
    <property type="molecule type" value="Genomic_DNA"/>
</dbReference>
<evidence type="ECO:0000313" key="1">
    <source>
        <dbReference type="EMBL" id="KAI5675067.1"/>
    </source>
</evidence>
<dbReference type="Proteomes" id="UP001060085">
    <property type="component" value="Linkage Group LG02"/>
</dbReference>